<dbReference type="InterPro" id="IPR036397">
    <property type="entry name" value="RNaseH_sf"/>
</dbReference>
<evidence type="ECO:0000256" key="6">
    <source>
        <dbReference type="ARBA" id="ARBA00022759"/>
    </source>
</evidence>
<dbReference type="CDD" id="cd13934">
    <property type="entry name" value="RNase_H_Dikarya_like"/>
    <property type="match status" value="1"/>
</dbReference>
<dbReference type="InterPro" id="IPR002156">
    <property type="entry name" value="RNaseH_domain"/>
</dbReference>
<keyword evidence="7" id="KW-0378">Hydrolase</keyword>
<feature type="region of interest" description="Disordered" evidence="8">
    <location>
        <begin position="36"/>
        <end position="83"/>
    </location>
</feature>
<dbReference type="Proteomes" id="UP000070544">
    <property type="component" value="Unassembled WGS sequence"/>
</dbReference>
<evidence type="ECO:0000256" key="5">
    <source>
        <dbReference type="ARBA" id="ARBA00022723"/>
    </source>
</evidence>
<comment type="similarity">
    <text evidence="2">Belongs to the RNase H family.</text>
</comment>
<comment type="catalytic activity">
    <reaction evidence="1">
        <text>Endonucleolytic cleavage to 5'-phosphomonoester.</text>
        <dbReference type="EC" id="3.1.26.4"/>
    </reaction>
</comment>
<dbReference type="OrthoDB" id="407198at2759"/>
<proteinExistence type="inferred from homology"/>
<dbReference type="EC" id="3.1.26.4" evidence="3"/>
<dbReference type="OMA" id="GMRIQFW"/>
<protein>
    <recommendedName>
        <fullName evidence="3">ribonuclease H</fullName>
        <ecNumber evidence="3">3.1.26.4</ecNumber>
    </recommendedName>
</protein>
<reference evidence="10 11" key="1">
    <citation type="journal article" date="2015" name="Genome Biol. Evol.">
        <title>Phylogenomic analyses indicate that early fungi evolved digesting cell walls of algal ancestors of land plants.</title>
        <authorList>
            <person name="Chang Y."/>
            <person name="Wang S."/>
            <person name="Sekimoto S."/>
            <person name="Aerts A.L."/>
            <person name="Choi C."/>
            <person name="Clum A."/>
            <person name="LaButti K.M."/>
            <person name="Lindquist E.A."/>
            <person name="Yee Ngan C."/>
            <person name="Ohm R.A."/>
            <person name="Salamov A.A."/>
            <person name="Grigoriev I.V."/>
            <person name="Spatafora J.W."/>
            <person name="Berbee M.L."/>
        </authorList>
    </citation>
    <scope>NUCLEOTIDE SEQUENCE [LARGE SCALE GENOMIC DNA]</scope>
    <source>
        <strain evidence="10 11">JEL478</strain>
    </source>
</reference>
<dbReference type="InterPro" id="IPR050092">
    <property type="entry name" value="RNase_H"/>
</dbReference>
<evidence type="ECO:0000313" key="11">
    <source>
        <dbReference type="Proteomes" id="UP000070544"/>
    </source>
</evidence>
<dbReference type="SUPFAM" id="SSF53098">
    <property type="entry name" value="Ribonuclease H-like"/>
    <property type="match status" value="1"/>
</dbReference>
<dbReference type="EMBL" id="KQ965747">
    <property type="protein sequence ID" value="KXS17303.1"/>
    <property type="molecule type" value="Genomic_DNA"/>
</dbReference>
<dbReference type="AlphaFoldDB" id="A0A139ALB4"/>
<accession>A0A139ALB4</accession>
<dbReference type="PANTHER" id="PTHR10642:SF26">
    <property type="entry name" value="RIBONUCLEASE H1"/>
    <property type="match status" value="1"/>
</dbReference>
<evidence type="ECO:0000256" key="7">
    <source>
        <dbReference type="ARBA" id="ARBA00022801"/>
    </source>
</evidence>
<evidence type="ECO:0000256" key="1">
    <source>
        <dbReference type="ARBA" id="ARBA00000077"/>
    </source>
</evidence>
<dbReference type="Gene3D" id="3.30.420.10">
    <property type="entry name" value="Ribonuclease H-like superfamily/Ribonuclease H"/>
    <property type="match status" value="1"/>
</dbReference>
<dbReference type="PANTHER" id="PTHR10642">
    <property type="entry name" value="RIBONUCLEASE H1"/>
    <property type="match status" value="1"/>
</dbReference>
<evidence type="ECO:0000256" key="8">
    <source>
        <dbReference type="SAM" id="MobiDB-lite"/>
    </source>
</evidence>
<sequence length="297" mass="33156">MYDVAELPGGRLVCALHAAPVCHRCGVDFSFTWEDSDEEEQSGRTTSMTGYRESTPHDTPNTPSRILPNLPRGTGRTFPSEFTPWPETVTPMELFSRRRQVGLFTRLVHRGDPQACLVFTDGACLGNGGANPRAGWAFVHGKSGKGRNATYHIVQNRLERTGVFGVGRTIQTSNRAELRAVIAALRFNNWRSEGFRRLVIATDSEYVVEGATNWARSWVRRGWCTRTGDPVKNKDLWELLLGQVERSRSSGLEVELWRVPREWNEVADEAAKEAAAEGGAPLEFHDVVGLEFLWNAG</sequence>
<keyword evidence="11" id="KW-1185">Reference proteome</keyword>
<feature type="domain" description="RNase H type-1" evidence="9">
    <location>
        <begin position="112"/>
        <end position="276"/>
    </location>
</feature>
<keyword evidence="6" id="KW-0255">Endonuclease</keyword>
<dbReference type="GO" id="GO:0043137">
    <property type="term" value="P:DNA replication, removal of RNA primer"/>
    <property type="evidence" value="ECO:0007669"/>
    <property type="project" value="TreeGrafter"/>
</dbReference>
<evidence type="ECO:0000313" key="10">
    <source>
        <dbReference type="EMBL" id="KXS17303.1"/>
    </source>
</evidence>
<organism evidence="10 11">
    <name type="scientific">Gonapodya prolifera (strain JEL478)</name>
    <name type="common">Monoblepharis prolifera</name>
    <dbReference type="NCBI Taxonomy" id="1344416"/>
    <lineage>
        <taxon>Eukaryota</taxon>
        <taxon>Fungi</taxon>
        <taxon>Fungi incertae sedis</taxon>
        <taxon>Chytridiomycota</taxon>
        <taxon>Chytridiomycota incertae sedis</taxon>
        <taxon>Monoblepharidomycetes</taxon>
        <taxon>Monoblepharidales</taxon>
        <taxon>Gonapodyaceae</taxon>
        <taxon>Gonapodya</taxon>
    </lineage>
</organism>
<dbReference type="STRING" id="1344416.A0A139ALB4"/>
<dbReference type="Pfam" id="PF00075">
    <property type="entry name" value="RNase_H"/>
    <property type="match status" value="1"/>
</dbReference>
<evidence type="ECO:0000256" key="2">
    <source>
        <dbReference type="ARBA" id="ARBA00005300"/>
    </source>
</evidence>
<keyword evidence="5" id="KW-0479">Metal-binding</keyword>
<evidence type="ECO:0000256" key="3">
    <source>
        <dbReference type="ARBA" id="ARBA00012180"/>
    </source>
</evidence>
<keyword evidence="4" id="KW-0540">Nuclease</keyword>
<dbReference type="GO" id="GO:0004523">
    <property type="term" value="F:RNA-DNA hybrid ribonuclease activity"/>
    <property type="evidence" value="ECO:0007669"/>
    <property type="project" value="UniProtKB-EC"/>
</dbReference>
<evidence type="ECO:0000256" key="4">
    <source>
        <dbReference type="ARBA" id="ARBA00022722"/>
    </source>
</evidence>
<name>A0A139ALB4_GONPJ</name>
<evidence type="ECO:0000259" key="9">
    <source>
        <dbReference type="PROSITE" id="PS50879"/>
    </source>
</evidence>
<gene>
    <name evidence="10" type="ORF">M427DRAFT_110446</name>
</gene>
<dbReference type="GO" id="GO:0003676">
    <property type="term" value="F:nucleic acid binding"/>
    <property type="evidence" value="ECO:0007669"/>
    <property type="project" value="InterPro"/>
</dbReference>
<dbReference type="GO" id="GO:0046872">
    <property type="term" value="F:metal ion binding"/>
    <property type="evidence" value="ECO:0007669"/>
    <property type="project" value="UniProtKB-KW"/>
</dbReference>
<dbReference type="PROSITE" id="PS50879">
    <property type="entry name" value="RNASE_H_1"/>
    <property type="match status" value="1"/>
</dbReference>
<dbReference type="InterPro" id="IPR012337">
    <property type="entry name" value="RNaseH-like_sf"/>
</dbReference>